<gene>
    <name evidence="14" type="ORF">XM53_22125</name>
</gene>
<keyword evidence="15" id="KW-1185">Reference proteome</keyword>
<evidence type="ECO:0000256" key="4">
    <source>
        <dbReference type="ARBA" id="ARBA00022475"/>
    </source>
</evidence>
<keyword evidence="9 12" id="KW-1133">Transmembrane helix</keyword>
<dbReference type="NCBIfam" id="TIGR04265">
    <property type="entry name" value="bac_cardiolipin"/>
    <property type="match status" value="1"/>
</dbReference>
<organism evidence="14 15">
    <name type="scientific">Roseovarius atlanticus</name>
    <dbReference type="NCBI Taxonomy" id="1641875"/>
    <lineage>
        <taxon>Bacteria</taxon>
        <taxon>Pseudomonadati</taxon>
        <taxon>Pseudomonadota</taxon>
        <taxon>Alphaproteobacteria</taxon>
        <taxon>Rhodobacterales</taxon>
        <taxon>Roseobacteraceae</taxon>
        <taxon>Roseovarius</taxon>
    </lineage>
</organism>
<dbReference type="OrthoDB" id="9762009at2"/>
<evidence type="ECO:0000259" key="13">
    <source>
        <dbReference type="PROSITE" id="PS50035"/>
    </source>
</evidence>
<keyword evidence="7 12" id="KW-0812">Transmembrane</keyword>
<evidence type="ECO:0000256" key="10">
    <source>
        <dbReference type="ARBA" id="ARBA00023136"/>
    </source>
</evidence>
<keyword evidence="10 12" id="KW-0472">Membrane</keyword>
<evidence type="ECO:0000313" key="15">
    <source>
        <dbReference type="Proteomes" id="UP000051295"/>
    </source>
</evidence>
<evidence type="ECO:0000256" key="7">
    <source>
        <dbReference type="ARBA" id="ARBA00022692"/>
    </source>
</evidence>
<evidence type="ECO:0000256" key="2">
    <source>
        <dbReference type="ARBA" id="ARBA00004236"/>
    </source>
</evidence>
<dbReference type="InterPro" id="IPR025202">
    <property type="entry name" value="PLD-like_dom"/>
</dbReference>
<dbReference type="SUPFAM" id="SSF56024">
    <property type="entry name" value="Phospholipase D/nuclease"/>
    <property type="match status" value="2"/>
</dbReference>
<comment type="caution">
    <text evidence="14">The sequence shown here is derived from an EMBL/GenBank/DDBJ whole genome shotgun (WGS) entry which is preliminary data.</text>
</comment>
<comment type="function">
    <text evidence="1">Could be a virulence factor.</text>
</comment>
<keyword evidence="4" id="KW-1003">Cell membrane</keyword>
<evidence type="ECO:0000256" key="5">
    <source>
        <dbReference type="ARBA" id="ARBA00022525"/>
    </source>
</evidence>
<feature type="transmembrane region" description="Helical" evidence="12">
    <location>
        <begin position="34"/>
        <end position="55"/>
    </location>
</feature>
<proteinExistence type="predicted"/>
<evidence type="ECO:0000256" key="9">
    <source>
        <dbReference type="ARBA" id="ARBA00022989"/>
    </source>
</evidence>
<dbReference type="EC" id="2.7.8.-" evidence="11"/>
<feature type="domain" description="PLD phosphodiesterase" evidence="13">
    <location>
        <begin position="386"/>
        <end position="413"/>
    </location>
</feature>
<dbReference type="GO" id="GO:0032049">
    <property type="term" value="P:cardiolipin biosynthetic process"/>
    <property type="evidence" value="ECO:0007669"/>
    <property type="project" value="UniProtKB-UniRule"/>
</dbReference>
<dbReference type="PATRIC" id="fig|1641875.4.peg.3565"/>
<dbReference type="GO" id="GO:0005886">
    <property type="term" value="C:plasma membrane"/>
    <property type="evidence" value="ECO:0007669"/>
    <property type="project" value="UniProtKB-SubCell"/>
</dbReference>
<dbReference type="EMBL" id="LAXJ01000041">
    <property type="protein sequence ID" value="KRS10254.1"/>
    <property type="molecule type" value="Genomic_DNA"/>
</dbReference>
<reference evidence="14 15" key="1">
    <citation type="submission" date="2015-04" db="EMBL/GenBank/DDBJ databases">
        <title>The draft genome sequence of Roseovarius sp.R12b.</title>
        <authorList>
            <person name="Li G."/>
            <person name="Lai Q."/>
            <person name="Shao Z."/>
            <person name="Yan P."/>
        </authorList>
    </citation>
    <scope>NUCLEOTIDE SEQUENCE [LARGE SCALE GENOMIC DNA]</scope>
    <source>
        <strain evidence="14 15">R12B</strain>
    </source>
</reference>
<dbReference type="GO" id="GO:0008808">
    <property type="term" value="F:cardiolipin synthase activity"/>
    <property type="evidence" value="ECO:0007669"/>
    <property type="project" value="UniProtKB-UniRule"/>
</dbReference>
<evidence type="ECO:0000256" key="1">
    <source>
        <dbReference type="ARBA" id="ARBA00003145"/>
    </source>
</evidence>
<dbReference type="PANTHER" id="PTHR21248:SF22">
    <property type="entry name" value="PHOSPHOLIPASE D"/>
    <property type="match status" value="1"/>
</dbReference>
<dbReference type="PANTHER" id="PTHR21248">
    <property type="entry name" value="CARDIOLIPIN SYNTHASE"/>
    <property type="match status" value="1"/>
</dbReference>
<dbReference type="Pfam" id="PF13091">
    <property type="entry name" value="PLDc_2"/>
    <property type="match status" value="2"/>
</dbReference>
<evidence type="ECO:0000313" key="14">
    <source>
        <dbReference type="EMBL" id="KRS10254.1"/>
    </source>
</evidence>
<keyword evidence="6" id="KW-0808">Transferase</keyword>
<keyword evidence="8" id="KW-0677">Repeat</keyword>
<dbReference type="GO" id="GO:0005576">
    <property type="term" value="C:extracellular region"/>
    <property type="evidence" value="ECO:0007669"/>
    <property type="project" value="UniProtKB-SubCell"/>
</dbReference>
<protein>
    <recommendedName>
        <fullName evidence="11">Cardiolipin synthase</fullName>
        <ecNumber evidence="11">2.7.8.-</ecNumber>
    </recommendedName>
</protein>
<dbReference type="Gene3D" id="3.30.870.10">
    <property type="entry name" value="Endonuclease Chain A"/>
    <property type="match status" value="2"/>
</dbReference>
<evidence type="ECO:0000256" key="8">
    <source>
        <dbReference type="ARBA" id="ARBA00022737"/>
    </source>
</evidence>
<sequence>MTSILVTLAAVCGVAVVASCVWHAILSARTPQGAVAWAVFLISSPWLAMPVYLVIGRRKLQDYRAAWRQSQGAITGFRLCHAAVEPATPKQATLVALERIGGLPFIGGNTVRLLVNGDETFDAICEAIDRAQDTICLQFYIIRNDDLGRQVATHLIRAAERGVRVRVMYDGVGSQKLPEAWPQRLRDAGVKVLNPDQSRGPTSRLEINFRNHRKTVIVDEKTAFVGGHNIGDEYLGLDPHFGHWRDTHLELQGPIAMQAQTVFAEDWHWACGETLETSLEWKADTENIATAETTAALVPTGPGDPLDSGSLMFFAAITAATERVWIASPYFVPDTDILSALTAAALAGKDVRLLLPSIIDHYLPWVAAHAYFDEIRAAGVKVYRYQGGFMHQKVILIDNDLSAVGTANLDNRSFRLNFESMVFVADKDFANAVECMLAADLDNCEEVTRALDEQPPVIRYGAPLARLWAPIL</sequence>
<keyword evidence="5" id="KW-0964">Secreted</keyword>
<dbReference type="STRING" id="1641875.XM53_22125"/>
<dbReference type="InterPro" id="IPR001736">
    <property type="entry name" value="PLipase_D/transphosphatidylase"/>
</dbReference>
<dbReference type="AlphaFoldDB" id="A0A0T5NNL6"/>
<dbReference type="RefSeq" id="WP_057796965.1">
    <property type="nucleotide sequence ID" value="NZ_LAXJ01000041.1"/>
</dbReference>
<evidence type="ECO:0000256" key="11">
    <source>
        <dbReference type="NCBIfam" id="TIGR04265"/>
    </source>
</evidence>
<evidence type="ECO:0000256" key="3">
    <source>
        <dbReference type="ARBA" id="ARBA00004613"/>
    </source>
</evidence>
<accession>A0A0T5NNL6</accession>
<dbReference type="InterPro" id="IPR022924">
    <property type="entry name" value="Cardiolipin_synthase"/>
</dbReference>
<dbReference type="PROSITE" id="PS50035">
    <property type="entry name" value="PLD"/>
    <property type="match status" value="2"/>
</dbReference>
<evidence type="ECO:0000256" key="12">
    <source>
        <dbReference type="SAM" id="Phobius"/>
    </source>
</evidence>
<comment type="subcellular location">
    <subcellularLocation>
        <location evidence="2">Cell membrane</location>
    </subcellularLocation>
    <subcellularLocation>
        <location evidence="3">Secreted</location>
    </subcellularLocation>
</comment>
<name>A0A0T5NNL6_9RHOB</name>
<feature type="domain" description="PLD phosphodiesterase" evidence="13">
    <location>
        <begin position="207"/>
        <end position="234"/>
    </location>
</feature>
<evidence type="ECO:0000256" key="6">
    <source>
        <dbReference type="ARBA" id="ARBA00022679"/>
    </source>
</evidence>
<dbReference type="SMART" id="SM00155">
    <property type="entry name" value="PLDc"/>
    <property type="match status" value="2"/>
</dbReference>
<dbReference type="Proteomes" id="UP000051295">
    <property type="component" value="Unassembled WGS sequence"/>
</dbReference>